<name>A0A9X1VDB0_9BACT</name>
<keyword evidence="3" id="KW-1185">Reference proteome</keyword>
<organism evidence="2 3">
    <name type="scientific">Hymenobacter cyanobacteriorum</name>
    <dbReference type="NCBI Taxonomy" id="2926463"/>
    <lineage>
        <taxon>Bacteria</taxon>
        <taxon>Pseudomonadati</taxon>
        <taxon>Bacteroidota</taxon>
        <taxon>Cytophagia</taxon>
        <taxon>Cytophagales</taxon>
        <taxon>Hymenobacteraceae</taxon>
        <taxon>Hymenobacter</taxon>
    </lineage>
</organism>
<sequence>MRFISSALAAFICFSAGAQPREKSTKTNPALPPWETFRVDEHLELQIPVPARLVSLSTLAERPAQAYAAAAPQLGFSITRASLSNSEAAAMEQPGQQDNLYTSFTQGMLTRMHAVRVRQATFRTGRFEGLAVQFRVDHPAANMPSRGTMWILRAGTSVYLLQALPIAASETEEATAMQDRFLASLVANDAPYTPPVPADWARFKTGRFRYLDPIYKAVTIIRTDTTQTEIDTARGMQIVYRLRWTQDGYELNQIASTFPNAAAMQGKPIKVRITQVDGNMCAYQGNLAGVILTGRIEWLGQ</sequence>
<comment type="caution">
    <text evidence="2">The sequence shown here is derived from an EMBL/GenBank/DDBJ whole genome shotgun (WGS) entry which is preliminary data.</text>
</comment>
<evidence type="ECO:0000256" key="1">
    <source>
        <dbReference type="SAM" id="SignalP"/>
    </source>
</evidence>
<evidence type="ECO:0000313" key="3">
    <source>
        <dbReference type="Proteomes" id="UP001139193"/>
    </source>
</evidence>
<dbReference type="Proteomes" id="UP001139193">
    <property type="component" value="Unassembled WGS sequence"/>
</dbReference>
<keyword evidence="1" id="KW-0732">Signal</keyword>
<protein>
    <submittedName>
        <fullName evidence="2">Uncharacterized protein</fullName>
    </submittedName>
</protein>
<dbReference type="RefSeq" id="WP_241935316.1">
    <property type="nucleotide sequence ID" value="NZ_JALBGC010000002.1"/>
</dbReference>
<proteinExistence type="predicted"/>
<accession>A0A9X1VDB0</accession>
<feature type="chain" id="PRO_5040905521" evidence="1">
    <location>
        <begin position="19"/>
        <end position="301"/>
    </location>
</feature>
<gene>
    <name evidence="2" type="ORF">MON38_06355</name>
</gene>
<dbReference type="AlphaFoldDB" id="A0A9X1VDB0"/>
<reference evidence="2" key="1">
    <citation type="submission" date="2022-03" db="EMBL/GenBank/DDBJ databases">
        <title>Bacterial whole genome sequence for Hymenobacter sp. DH14.</title>
        <authorList>
            <person name="Le V."/>
        </authorList>
    </citation>
    <scope>NUCLEOTIDE SEQUENCE</scope>
    <source>
        <strain evidence="2">DH14</strain>
    </source>
</reference>
<evidence type="ECO:0000313" key="2">
    <source>
        <dbReference type="EMBL" id="MCI1187034.1"/>
    </source>
</evidence>
<feature type="signal peptide" evidence="1">
    <location>
        <begin position="1"/>
        <end position="18"/>
    </location>
</feature>
<dbReference type="EMBL" id="JALBGC010000002">
    <property type="protein sequence ID" value="MCI1187034.1"/>
    <property type="molecule type" value="Genomic_DNA"/>
</dbReference>